<feature type="domain" description="RsmI HTH" evidence="1">
    <location>
        <begin position="62"/>
        <end position="89"/>
    </location>
</feature>
<dbReference type="AlphaFoldDB" id="X0Z389"/>
<dbReference type="GO" id="GO:0008168">
    <property type="term" value="F:methyltransferase activity"/>
    <property type="evidence" value="ECO:0007669"/>
    <property type="project" value="InterPro"/>
</dbReference>
<dbReference type="PANTHER" id="PTHR46111:SF1">
    <property type="entry name" value="RIBOSOMAL RNA SMALL SUBUNIT METHYLTRANSFERASE I"/>
    <property type="match status" value="1"/>
</dbReference>
<dbReference type="Gene3D" id="3.30.950.10">
    <property type="entry name" value="Methyltransferase, Cobalt-precorrin-4 Transmethylase, Domain 2"/>
    <property type="match status" value="1"/>
</dbReference>
<name>X0Z389_9ZZZZ</name>
<sequence length="90" mass="10012">VCRELTKLHEEVFRGTVSQAIEHFTAPRGEFTLVIEGSKEPEKPQLTDEVKKQLNEMKGSGVGAKEAVARVAAETGLSRKELYQAWLELS</sequence>
<dbReference type="InterPro" id="IPR053910">
    <property type="entry name" value="RsmI_HTH"/>
</dbReference>
<dbReference type="EMBL" id="BARS01057797">
    <property type="protein sequence ID" value="GAG43046.1"/>
    <property type="molecule type" value="Genomic_DNA"/>
</dbReference>
<feature type="non-terminal residue" evidence="2">
    <location>
        <position position="1"/>
    </location>
</feature>
<dbReference type="InterPro" id="IPR008189">
    <property type="entry name" value="rRNA_ssu_MeTfrase_I"/>
</dbReference>
<reference evidence="2" key="1">
    <citation type="journal article" date="2014" name="Front. Microbiol.">
        <title>High frequency of phylogenetically diverse reductive dehalogenase-homologous genes in deep subseafloor sedimentary metagenomes.</title>
        <authorList>
            <person name="Kawai M."/>
            <person name="Futagami T."/>
            <person name="Toyoda A."/>
            <person name="Takaki Y."/>
            <person name="Nishi S."/>
            <person name="Hori S."/>
            <person name="Arai W."/>
            <person name="Tsubouchi T."/>
            <person name="Morono Y."/>
            <person name="Uchiyama I."/>
            <person name="Ito T."/>
            <person name="Fujiyama A."/>
            <person name="Inagaki F."/>
            <person name="Takami H."/>
        </authorList>
    </citation>
    <scope>NUCLEOTIDE SEQUENCE</scope>
    <source>
        <strain evidence="2">Expedition CK06-06</strain>
    </source>
</reference>
<evidence type="ECO:0000259" key="1">
    <source>
        <dbReference type="Pfam" id="PF23016"/>
    </source>
</evidence>
<protein>
    <recommendedName>
        <fullName evidence="1">RsmI HTH domain-containing protein</fullName>
    </recommendedName>
</protein>
<dbReference type="InterPro" id="IPR014776">
    <property type="entry name" value="4pyrrole_Mease_sub2"/>
</dbReference>
<organism evidence="2">
    <name type="scientific">marine sediment metagenome</name>
    <dbReference type="NCBI Taxonomy" id="412755"/>
    <lineage>
        <taxon>unclassified sequences</taxon>
        <taxon>metagenomes</taxon>
        <taxon>ecological metagenomes</taxon>
    </lineage>
</organism>
<dbReference type="SUPFAM" id="SSF53790">
    <property type="entry name" value="Tetrapyrrole methylase"/>
    <property type="match status" value="1"/>
</dbReference>
<accession>X0Z389</accession>
<dbReference type="InterPro" id="IPR035996">
    <property type="entry name" value="4pyrrol_Methylase_sf"/>
</dbReference>
<proteinExistence type="predicted"/>
<dbReference type="PANTHER" id="PTHR46111">
    <property type="entry name" value="RIBOSOMAL RNA SMALL SUBUNIT METHYLTRANSFERASE I"/>
    <property type="match status" value="1"/>
</dbReference>
<evidence type="ECO:0000313" key="2">
    <source>
        <dbReference type="EMBL" id="GAG43046.1"/>
    </source>
</evidence>
<gene>
    <name evidence="2" type="ORF">S01H1_84590</name>
</gene>
<comment type="caution">
    <text evidence="2">The sequence shown here is derived from an EMBL/GenBank/DDBJ whole genome shotgun (WGS) entry which is preliminary data.</text>
</comment>
<dbReference type="Pfam" id="PF23016">
    <property type="entry name" value="RsmI_C"/>
    <property type="match status" value="1"/>
</dbReference>